<dbReference type="AlphaFoldDB" id="A0A087SLU8"/>
<comment type="similarity">
    <text evidence="2">Belongs to the snRNP Sm proteins family.</text>
</comment>
<keyword evidence="5" id="KW-0694">RNA-binding</keyword>
<dbReference type="GO" id="GO:0071013">
    <property type="term" value="C:catalytic step 2 spliceosome"/>
    <property type="evidence" value="ECO:0007669"/>
    <property type="project" value="TreeGrafter"/>
</dbReference>
<evidence type="ECO:0000313" key="11">
    <source>
        <dbReference type="EMBL" id="KFM26702.1"/>
    </source>
</evidence>
<reference evidence="12" key="5">
    <citation type="submission" date="2018-11" db="EMBL/GenBank/DDBJ databases">
        <title>Characterization of plant carbon substrate utilization by Auxenochlorella protothecoides.</title>
        <authorList>
            <person name="Vogler B.W."/>
            <person name="Starkenburg S.R."/>
            <person name="Sudasinghe N."/>
            <person name="Schambach J.Y."/>
            <person name="Rollin J.A."/>
            <person name="Pattathil S."/>
            <person name="Barry A.N."/>
        </authorList>
    </citation>
    <scope>NUCLEOTIDE SEQUENCE [LARGE SCALE GENOMIC DNA]</scope>
    <source>
        <strain evidence="12">UTEX 25</strain>
    </source>
</reference>
<dbReference type="InterPro" id="IPR010920">
    <property type="entry name" value="LSM_dom_sf"/>
</dbReference>
<evidence type="ECO:0000256" key="8">
    <source>
        <dbReference type="ARBA" id="ARBA00023274"/>
    </source>
</evidence>
<evidence type="ECO:0000256" key="3">
    <source>
        <dbReference type="ARBA" id="ARBA00022664"/>
    </source>
</evidence>
<proteinExistence type="inferred from homology"/>
<dbReference type="Pfam" id="PF01423">
    <property type="entry name" value="LSM"/>
    <property type="match status" value="1"/>
</dbReference>
<dbReference type="InterPro" id="IPR044641">
    <property type="entry name" value="Lsm7/SmG-like"/>
</dbReference>
<evidence type="ECO:0000256" key="2">
    <source>
        <dbReference type="ARBA" id="ARBA00006850"/>
    </source>
</evidence>
<keyword evidence="4" id="KW-0747">Spliceosome</keyword>
<evidence type="ECO:0000256" key="7">
    <source>
        <dbReference type="ARBA" id="ARBA00023242"/>
    </source>
</evidence>
<dbReference type="InterPro" id="IPR017132">
    <property type="entry name" value="Lsm7"/>
</dbReference>
<dbReference type="SMART" id="SM00651">
    <property type="entry name" value="Sm"/>
    <property type="match status" value="1"/>
</dbReference>
<dbReference type="eggNOG" id="KOG1781">
    <property type="taxonomic scope" value="Eukaryota"/>
</dbReference>
<dbReference type="PANTHER" id="PTHR10553:SF5">
    <property type="entry name" value="U6 SNRNA-ASSOCIATED SM-LIKE PROTEIN LSM7"/>
    <property type="match status" value="1"/>
</dbReference>
<dbReference type="EMBL" id="QOKY01000184">
    <property type="protein sequence ID" value="RMZ54095.1"/>
    <property type="molecule type" value="Genomic_DNA"/>
</dbReference>
<keyword evidence="13" id="KW-1185">Reference proteome</keyword>
<dbReference type="GO" id="GO:0000398">
    <property type="term" value="P:mRNA splicing, via spliceosome"/>
    <property type="evidence" value="ECO:0007669"/>
    <property type="project" value="InterPro"/>
</dbReference>
<keyword evidence="8" id="KW-0687">Ribonucleoprotein</keyword>
<dbReference type="PIRSF" id="PIRSF037188">
    <property type="entry name" value="U6_snRNA_Lsm7"/>
    <property type="match status" value="1"/>
</dbReference>
<dbReference type="PROSITE" id="PS52002">
    <property type="entry name" value="SM"/>
    <property type="match status" value="1"/>
</dbReference>
<dbReference type="GO" id="GO:0005688">
    <property type="term" value="C:U6 snRNP"/>
    <property type="evidence" value="ECO:0007669"/>
    <property type="project" value="TreeGrafter"/>
</dbReference>
<dbReference type="Proteomes" id="UP000279271">
    <property type="component" value="Unassembled WGS sequence"/>
</dbReference>
<dbReference type="GeneID" id="23618050"/>
<keyword evidence="6" id="KW-0508">mRNA splicing</keyword>
<dbReference type="EMBL" id="KL662130">
    <property type="protein sequence ID" value="KFM26702.1"/>
    <property type="molecule type" value="Genomic_DNA"/>
</dbReference>
<dbReference type="GO" id="GO:0000956">
    <property type="term" value="P:nuclear-transcribed mRNA catabolic process"/>
    <property type="evidence" value="ECO:0007669"/>
    <property type="project" value="InterPro"/>
</dbReference>
<keyword evidence="7" id="KW-0539">Nucleus</keyword>
<keyword evidence="3" id="KW-0507">mRNA processing</keyword>
<evidence type="ECO:0000256" key="6">
    <source>
        <dbReference type="ARBA" id="ARBA00023187"/>
    </source>
</evidence>
<dbReference type="InterPro" id="IPR047575">
    <property type="entry name" value="Sm"/>
</dbReference>
<reference evidence="10" key="2">
    <citation type="submission" date="2015-08" db="EMBL/GenBank/DDBJ databases">
        <authorList>
            <person name="Babu N.S."/>
            <person name="Beckwith C.J."/>
            <person name="Beseler K.G."/>
            <person name="Brison A."/>
            <person name="Carone J.V."/>
            <person name="Caskin T.P."/>
            <person name="Diamond M."/>
            <person name="Durham M.E."/>
            <person name="Foxe J.M."/>
            <person name="Go M."/>
            <person name="Henderson B.A."/>
            <person name="Jones I.B."/>
            <person name="McGettigan J.A."/>
            <person name="Micheletti S.J."/>
            <person name="Nasrallah M.E."/>
            <person name="Ortiz D."/>
            <person name="Piller C.R."/>
            <person name="Privatt S.R."/>
            <person name="Schneider S.L."/>
            <person name="Sharp S."/>
            <person name="Smith T.C."/>
            <person name="Stanton J.D."/>
            <person name="Ullery H.E."/>
            <person name="Wilson R.J."/>
            <person name="Serrano M.G."/>
            <person name="Buck G."/>
            <person name="Lee V."/>
            <person name="Wang Y."/>
            <person name="Carvalho R."/>
            <person name="Voegtly L."/>
            <person name="Shi R."/>
            <person name="Duckworth R."/>
            <person name="Johnson A."/>
            <person name="Loviza R."/>
            <person name="Walstead R."/>
            <person name="Shah Z."/>
            <person name="Kiflezghi M."/>
            <person name="Wade K."/>
            <person name="Ball S.L."/>
            <person name="Bradley K.W."/>
            <person name="Asai D.J."/>
            <person name="Bowman C.A."/>
            <person name="Russell D.A."/>
            <person name="Pope W.H."/>
            <person name="Jacobs-Sera D."/>
            <person name="Hendrix R.W."/>
            <person name="Hatfull G.F."/>
        </authorList>
    </citation>
    <scope>NUCLEOTIDE SEQUENCE</scope>
</reference>
<evidence type="ECO:0000313" key="14">
    <source>
        <dbReference type="Proteomes" id="UP000279271"/>
    </source>
</evidence>
<evidence type="ECO:0000256" key="5">
    <source>
        <dbReference type="ARBA" id="ARBA00022884"/>
    </source>
</evidence>
<evidence type="ECO:0000259" key="9">
    <source>
        <dbReference type="PROSITE" id="PS52002"/>
    </source>
</evidence>
<evidence type="ECO:0000313" key="10">
    <source>
        <dbReference type="EMBL" id="JAT69570.1"/>
    </source>
</evidence>
<reference evidence="11 13" key="1">
    <citation type="journal article" date="2014" name="BMC Genomics">
        <title>Oil accumulation mechanisms of the oleaginous microalga Chlorella protothecoides revealed through its genome, transcriptomes, and proteomes.</title>
        <authorList>
            <person name="Gao C."/>
            <person name="Wang Y."/>
            <person name="Shen Y."/>
            <person name="Yan D."/>
            <person name="He X."/>
            <person name="Dai J."/>
            <person name="Wu Q."/>
        </authorList>
    </citation>
    <scope>NUCLEOTIDE SEQUENCE [LARGE SCALE GENOMIC DNA]</scope>
    <source>
        <strain evidence="11 13">0710</strain>
    </source>
</reference>
<reference evidence="12" key="4">
    <citation type="submission" date="2018-10" db="EMBL/GenBank/DDBJ databases">
        <authorList>
            <person name="Hovde B."/>
            <person name="Zhang X."/>
        </authorList>
    </citation>
    <scope>NUCLEOTIDE SEQUENCE [LARGE SCALE GENOMIC DNA]</scope>
    <source>
        <strain evidence="12">UTEX 25</strain>
    </source>
</reference>
<dbReference type="Proteomes" id="UP000028924">
    <property type="component" value="Unassembled WGS sequence"/>
</dbReference>
<dbReference type="GO" id="GO:0097526">
    <property type="term" value="C:spliceosomal tri-snRNP complex"/>
    <property type="evidence" value="ECO:0007669"/>
    <property type="project" value="TreeGrafter"/>
</dbReference>
<dbReference type="GO" id="GO:0005689">
    <property type="term" value="C:U12-type spliceosomal complex"/>
    <property type="evidence" value="ECO:0007669"/>
    <property type="project" value="TreeGrafter"/>
</dbReference>
<dbReference type="PANTHER" id="PTHR10553">
    <property type="entry name" value="SMALL NUCLEAR RIBONUCLEOPROTEIN"/>
    <property type="match status" value="1"/>
</dbReference>
<dbReference type="GO" id="GO:0071004">
    <property type="term" value="C:U2-type prespliceosome"/>
    <property type="evidence" value="ECO:0007669"/>
    <property type="project" value="TreeGrafter"/>
</dbReference>
<accession>A0A087SLU8</accession>
<dbReference type="STRING" id="3075.A0A087SLU8"/>
<evidence type="ECO:0000313" key="12">
    <source>
        <dbReference type="EMBL" id="RMZ54095.1"/>
    </source>
</evidence>
<dbReference type="EMBL" id="GDKF01009052">
    <property type="protein sequence ID" value="JAT69570.1"/>
    <property type="molecule type" value="Transcribed_RNA"/>
</dbReference>
<dbReference type="OrthoDB" id="2146at2759"/>
<feature type="domain" description="Sm" evidence="9">
    <location>
        <begin position="9"/>
        <end position="89"/>
    </location>
</feature>
<name>A0A087SLU8_AUXPR</name>
<organism evidence="11 13">
    <name type="scientific">Auxenochlorella protothecoides</name>
    <name type="common">Green microalga</name>
    <name type="synonym">Chlorella protothecoides</name>
    <dbReference type="NCBI Taxonomy" id="3075"/>
    <lineage>
        <taxon>Eukaryota</taxon>
        <taxon>Viridiplantae</taxon>
        <taxon>Chlorophyta</taxon>
        <taxon>core chlorophytes</taxon>
        <taxon>Trebouxiophyceae</taxon>
        <taxon>Chlorellales</taxon>
        <taxon>Chlorellaceae</taxon>
        <taxon>Auxenochlorella</taxon>
    </lineage>
</organism>
<dbReference type="SUPFAM" id="SSF50182">
    <property type="entry name" value="Sm-like ribonucleoproteins"/>
    <property type="match status" value="1"/>
</dbReference>
<dbReference type="Gene3D" id="2.30.30.100">
    <property type="match status" value="1"/>
</dbReference>
<gene>
    <name evidence="12" type="ORF">APUTEX25_002672</name>
    <name evidence="11" type="ORF">F751_6659</name>
    <name evidence="10" type="ORF">g.3666</name>
</gene>
<dbReference type="RefSeq" id="XP_011399640.1">
    <property type="nucleotide sequence ID" value="XM_011401338.1"/>
</dbReference>
<protein>
    <submittedName>
        <fullName evidence="11">U6 snRNA-associated Sm-like protein LSm7</fullName>
    </submittedName>
</protein>
<dbReference type="KEGG" id="apro:F751_6659"/>
<reference evidence="14" key="3">
    <citation type="journal article" date="2018" name="Algal Res.">
        <title>Characterization of plant carbon substrate utilization by Auxenochlorella protothecoides.</title>
        <authorList>
            <person name="Vogler B.W."/>
            <person name="Starkenburg S.R."/>
            <person name="Sudasinghe N."/>
            <person name="Schambach J.Y."/>
            <person name="Rollin J.A."/>
            <person name="Pattathil S."/>
            <person name="Barry A.N."/>
        </authorList>
    </citation>
    <scope>NUCLEOTIDE SEQUENCE [LARGE SCALE GENOMIC DNA]</scope>
    <source>
        <strain evidence="14">UTEX 25</strain>
    </source>
</reference>
<comment type="subcellular location">
    <subcellularLocation>
        <location evidence="1">Nucleus</location>
    </subcellularLocation>
</comment>
<evidence type="ECO:0000256" key="1">
    <source>
        <dbReference type="ARBA" id="ARBA00004123"/>
    </source>
</evidence>
<sequence length="103" mass="11215">MFKGGQKKDNALDLSKLVDKTVRVKLAGGREVEGVLKGFDQLLNLVLDESTEFLRDAEDPLRVTDETRTLGLVVCRGTSVTLVAPTAGTEEIANPFIQPEEEA</sequence>
<dbReference type="InterPro" id="IPR001163">
    <property type="entry name" value="Sm_dom_euk/arc"/>
</dbReference>
<dbReference type="GO" id="GO:1990726">
    <property type="term" value="C:Lsm1-7-Pat1 complex"/>
    <property type="evidence" value="ECO:0007669"/>
    <property type="project" value="TreeGrafter"/>
</dbReference>
<dbReference type="CDD" id="cd01729">
    <property type="entry name" value="LSm7"/>
    <property type="match status" value="1"/>
</dbReference>
<evidence type="ECO:0000256" key="4">
    <source>
        <dbReference type="ARBA" id="ARBA00022728"/>
    </source>
</evidence>
<evidence type="ECO:0000313" key="13">
    <source>
        <dbReference type="Proteomes" id="UP000028924"/>
    </source>
</evidence>
<dbReference type="GO" id="GO:0003723">
    <property type="term" value="F:RNA binding"/>
    <property type="evidence" value="ECO:0007669"/>
    <property type="project" value="UniProtKB-KW"/>
</dbReference>